<evidence type="ECO:0000313" key="1">
    <source>
        <dbReference type="EMBL" id="EEF14355.1"/>
    </source>
</evidence>
<keyword evidence="2" id="KW-1185">Reference proteome</keyword>
<protein>
    <submittedName>
        <fullName evidence="1">Uncharacterized protein</fullName>
    </submittedName>
</protein>
<dbReference type="Proteomes" id="UP000003082">
    <property type="component" value="Unassembled WGS sequence"/>
</dbReference>
<gene>
    <name evidence="1" type="ORF">CAMRE0001_2844</name>
</gene>
<name>B9D133_CAMRE</name>
<accession>B9D133</accession>
<comment type="caution">
    <text evidence="1">The sequence shown here is derived from an EMBL/GenBank/DDBJ whole genome shotgun (WGS) entry which is preliminary data.</text>
</comment>
<sequence length="75" mass="8420">MVLSALALYFANLIISAINLRLCGMRFGINLICSGRLCFGKIWRRRDKIYLKFESKFSGKTGSNLIAQGKFGSQI</sequence>
<reference evidence="1 2" key="1">
    <citation type="submission" date="2008-08" db="EMBL/GenBank/DDBJ databases">
        <authorList>
            <person name="Madupu R."/>
            <person name="Durkin A.S."/>
            <person name="Torralba M."/>
            <person name="Methe B."/>
            <person name="Sutton G.G."/>
            <person name="Strausberg R.L."/>
            <person name="Nelson K.E."/>
        </authorList>
    </citation>
    <scope>NUCLEOTIDE SEQUENCE [LARGE SCALE GENOMIC DNA]</scope>
    <source>
        <strain evidence="1 2">RM3267</strain>
    </source>
</reference>
<dbReference type="EMBL" id="ACFU01000007">
    <property type="protein sequence ID" value="EEF14355.1"/>
    <property type="molecule type" value="Genomic_DNA"/>
</dbReference>
<organism evidence="1 2">
    <name type="scientific">Campylobacter rectus RM3267</name>
    <dbReference type="NCBI Taxonomy" id="553218"/>
    <lineage>
        <taxon>Bacteria</taxon>
        <taxon>Pseudomonadati</taxon>
        <taxon>Campylobacterota</taxon>
        <taxon>Epsilonproteobacteria</taxon>
        <taxon>Campylobacterales</taxon>
        <taxon>Campylobacteraceae</taxon>
        <taxon>Campylobacter</taxon>
    </lineage>
</organism>
<dbReference type="AlphaFoldDB" id="B9D133"/>
<proteinExistence type="predicted"/>
<evidence type="ECO:0000313" key="2">
    <source>
        <dbReference type="Proteomes" id="UP000003082"/>
    </source>
</evidence>